<reference evidence="1 2" key="1">
    <citation type="submission" date="2018-03" db="EMBL/GenBank/DDBJ databases">
        <title>Aeromonas veronii whole genome sequencing and analysis.</title>
        <authorList>
            <person name="Xie H."/>
            <person name="Liu T."/>
            <person name="Wang K."/>
        </authorList>
    </citation>
    <scope>NUCLEOTIDE SEQUENCE [LARGE SCALE GENOMIC DNA]</scope>
    <source>
        <strain evidence="1 2">XH.VA.1</strain>
    </source>
</reference>
<dbReference type="EMBL" id="PZKL01000045">
    <property type="protein sequence ID" value="PTH78917.1"/>
    <property type="molecule type" value="Genomic_DNA"/>
</dbReference>
<evidence type="ECO:0000313" key="2">
    <source>
        <dbReference type="Proteomes" id="UP000241986"/>
    </source>
</evidence>
<dbReference type="Proteomes" id="UP000241986">
    <property type="component" value="Unassembled WGS sequence"/>
</dbReference>
<sequence>MQKEDVAVFSRILTKKHFKFTPTALEDVAPPSSDIDPPSIGWIVDGRAEDKLTVSIARSAHDCWWFEDSPEQKNHGPVLLFSKKVNALKSVRNHMEMRFARWLQDFDKEISKIE</sequence>
<dbReference type="RefSeq" id="WP_107684542.1">
    <property type="nucleotide sequence ID" value="NZ_PZKL01000045.1"/>
</dbReference>
<organism evidence="1 2">
    <name type="scientific">Aeromonas veronii</name>
    <dbReference type="NCBI Taxonomy" id="654"/>
    <lineage>
        <taxon>Bacteria</taxon>
        <taxon>Pseudomonadati</taxon>
        <taxon>Pseudomonadota</taxon>
        <taxon>Gammaproteobacteria</taxon>
        <taxon>Aeromonadales</taxon>
        <taxon>Aeromonadaceae</taxon>
        <taxon>Aeromonas</taxon>
    </lineage>
</organism>
<proteinExistence type="predicted"/>
<comment type="caution">
    <text evidence="1">The sequence shown here is derived from an EMBL/GenBank/DDBJ whole genome shotgun (WGS) entry which is preliminary data.</text>
</comment>
<accession>A0A2T4MWD6</accession>
<gene>
    <name evidence="1" type="ORF">DAA48_20980</name>
</gene>
<protein>
    <submittedName>
        <fullName evidence="1">Uncharacterized protein</fullName>
    </submittedName>
</protein>
<name>A0A2T4MWD6_AERVE</name>
<dbReference type="AlphaFoldDB" id="A0A2T4MWD6"/>
<evidence type="ECO:0000313" key="1">
    <source>
        <dbReference type="EMBL" id="PTH78917.1"/>
    </source>
</evidence>